<keyword evidence="1" id="KW-1133">Transmembrane helix</keyword>
<reference evidence="2" key="1">
    <citation type="submission" date="2025-08" db="UniProtKB">
        <authorList>
            <consortium name="Ensembl"/>
        </authorList>
    </citation>
    <scope>IDENTIFICATION</scope>
</reference>
<evidence type="ECO:0000313" key="3">
    <source>
        <dbReference type="Proteomes" id="UP000694621"/>
    </source>
</evidence>
<evidence type="ECO:0008006" key="4">
    <source>
        <dbReference type="Google" id="ProtNLM"/>
    </source>
</evidence>
<dbReference type="Proteomes" id="UP000694621">
    <property type="component" value="Unplaced"/>
</dbReference>
<protein>
    <recommendedName>
        <fullName evidence="4">Dynein light chain</fullName>
    </recommendedName>
</protein>
<dbReference type="PANTHER" id="PTHR48424">
    <property type="entry name" value="DYNEIN LIGHT CHAIN-RELATED"/>
    <property type="match status" value="1"/>
</dbReference>
<dbReference type="OrthoDB" id="8957031at2759"/>
<proteinExistence type="predicted"/>
<name>A0A8B9JS16_ASTMX</name>
<sequence length="93" mass="10295">LASARFEQEYGHLAQVEVDEVLRLVGDVTAEVPAHNAVPSWVVLLAYLFDVRCDVLLYVVLLHCLCCTVDCVLLHVLRHVSVLDHSFSVSHGA</sequence>
<accession>A0A8B9JS16</accession>
<feature type="transmembrane region" description="Helical" evidence="1">
    <location>
        <begin position="55"/>
        <end position="77"/>
    </location>
</feature>
<keyword evidence="1" id="KW-0472">Membrane</keyword>
<organism evidence="2 3">
    <name type="scientific">Astyanax mexicanus</name>
    <name type="common">Blind cave fish</name>
    <name type="synonym">Astyanax fasciatus mexicanus</name>
    <dbReference type="NCBI Taxonomy" id="7994"/>
    <lineage>
        <taxon>Eukaryota</taxon>
        <taxon>Metazoa</taxon>
        <taxon>Chordata</taxon>
        <taxon>Craniata</taxon>
        <taxon>Vertebrata</taxon>
        <taxon>Euteleostomi</taxon>
        <taxon>Actinopterygii</taxon>
        <taxon>Neopterygii</taxon>
        <taxon>Teleostei</taxon>
        <taxon>Ostariophysi</taxon>
        <taxon>Characiformes</taxon>
        <taxon>Characoidei</taxon>
        <taxon>Acestrorhamphidae</taxon>
        <taxon>Acestrorhamphinae</taxon>
        <taxon>Astyanax</taxon>
    </lineage>
</organism>
<evidence type="ECO:0000313" key="2">
    <source>
        <dbReference type="Ensembl" id="ENSAMXP00005025275.1"/>
    </source>
</evidence>
<dbReference type="AlphaFoldDB" id="A0A8B9JS16"/>
<evidence type="ECO:0000256" key="1">
    <source>
        <dbReference type="SAM" id="Phobius"/>
    </source>
</evidence>
<dbReference type="PANTHER" id="PTHR48424:SF2">
    <property type="entry name" value="DYNEIN LIGHT CHAIN"/>
    <property type="match status" value="1"/>
</dbReference>
<keyword evidence="1" id="KW-0812">Transmembrane</keyword>
<dbReference type="Ensembl" id="ENSAMXT00005027861.1">
    <property type="protein sequence ID" value="ENSAMXP00005025275.1"/>
    <property type="gene ID" value="ENSAMXG00005012811.1"/>
</dbReference>